<keyword evidence="5" id="KW-1185">Reference proteome</keyword>
<evidence type="ECO:0000259" key="2">
    <source>
        <dbReference type="Pfam" id="PF11127"/>
    </source>
</evidence>
<dbReference type="Pfam" id="PF11127">
    <property type="entry name" value="YgaP-like_TM"/>
    <property type="match status" value="1"/>
</dbReference>
<name>A0A255ZM63_9FLAO</name>
<gene>
    <name evidence="4" type="ORF">CHX27_11350</name>
    <name evidence="3" type="ORF">CHX27_12575</name>
</gene>
<feature type="domain" description="Inner membrane protein YgaP-like transmembrane" evidence="2">
    <location>
        <begin position="1"/>
        <end position="66"/>
    </location>
</feature>
<evidence type="ECO:0000313" key="4">
    <source>
        <dbReference type="EMBL" id="OYQ42886.1"/>
    </source>
</evidence>
<evidence type="ECO:0000313" key="3">
    <source>
        <dbReference type="EMBL" id="OYQ41994.1"/>
    </source>
</evidence>
<dbReference type="EMBL" id="NOXX01000210">
    <property type="protein sequence ID" value="OYQ42886.1"/>
    <property type="molecule type" value="Genomic_DNA"/>
</dbReference>
<dbReference type="RefSeq" id="WP_094486898.1">
    <property type="nucleotide sequence ID" value="NZ_NOXX01000210.1"/>
</dbReference>
<comment type="caution">
    <text evidence="3">The sequence shown here is derived from an EMBL/GenBank/DDBJ whole genome shotgun (WGS) entry which is preliminary data.</text>
</comment>
<proteinExistence type="predicted"/>
<dbReference type="Proteomes" id="UP000216035">
    <property type="component" value="Unassembled WGS sequence"/>
</dbReference>
<evidence type="ECO:0000256" key="1">
    <source>
        <dbReference type="SAM" id="Phobius"/>
    </source>
</evidence>
<reference evidence="3 5" key="1">
    <citation type="submission" date="2017-07" db="EMBL/GenBank/DDBJ databases">
        <title>Flavobacterium cyanobacteriorum sp. nov., isolated from cyanobacterial aggregates in a eutrophic lake.</title>
        <authorList>
            <person name="Cai H."/>
        </authorList>
    </citation>
    <scope>NUCLEOTIDE SEQUENCE [LARGE SCALE GENOMIC DNA]</scope>
    <source>
        <strain evidence="3 5">TH167</strain>
    </source>
</reference>
<accession>A0A255ZM63</accession>
<evidence type="ECO:0000313" key="5">
    <source>
        <dbReference type="Proteomes" id="UP000216035"/>
    </source>
</evidence>
<dbReference type="AlphaFoldDB" id="A0A255ZM63"/>
<feature type="transmembrane region" description="Helical" evidence="1">
    <location>
        <begin position="36"/>
        <end position="60"/>
    </location>
</feature>
<sequence length="75" mass="8435">MEANLSSGSQWRRSILAAALILCAYFNVADNFYIQIILYVASVYLILTAVFKICLVYKIFGVDASRQRRSGSGMY</sequence>
<keyword evidence="1" id="KW-1133">Transmembrane helix</keyword>
<protein>
    <recommendedName>
        <fullName evidence="2">Inner membrane protein YgaP-like transmembrane domain-containing protein</fullName>
    </recommendedName>
</protein>
<organism evidence="3 5">
    <name type="scientific">Flavobacterium aurantiibacter</name>
    <dbReference type="NCBI Taxonomy" id="2023067"/>
    <lineage>
        <taxon>Bacteria</taxon>
        <taxon>Pseudomonadati</taxon>
        <taxon>Bacteroidota</taxon>
        <taxon>Flavobacteriia</taxon>
        <taxon>Flavobacteriales</taxon>
        <taxon>Flavobacteriaceae</taxon>
        <taxon>Flavobacterium</taxon>
    </lineage>
</organism>
<keyword evidence="1" id="KW-0812">Transmembrane</keyword>
<dbReference type="EMBL" id="NOXX01000216">
    <property type="protein sequence ID" value="OYQ41994.1"/>
    <property type="molecule type" value="Genomic_DNA"/>
</dbReference>
<keyword evidence="1" id="KW-0472">Membrane</keyword>
<dbReference type="InterPro" id="IPR021309">
    <property type="entry name" value="YgaP-like_TM"/>
</dbReference>